<comment type="similarity">
    <text evidence="3">Belongs to the FAD-dependent glycerol-3-phosphate dehydrogenase family.</text>
</comment>
<dbReference type="Gene3D" id="1.10.8.870">
    <property type="entry name" value="Alpha-glycerophosphate oxidase, cap domain"/>
    <property type="match status" value="1"/>
</dbReference>
<dbReference type="Pfam" id="PF01266">
    <property type="entry name" value="DAO"/>
    <property type="match status" value="2"/>
</dbReference>
<accession>A0A1Y0ILG9</accession>
<dbReference type="SUPFAM" id="SSF51905">
    <property type="entry name" value="FAD/NAD(P)-binding domain"/>
    <property type="match status" value="1"/>
</dbReference>
<protein>
    <recommendedName>
        <fullName evidence="5">Aerobic glycerol-3-phosphate dehydrogenase</fullName>
        <ecNumber evidence="4">1.1.5.3</ecNumber>
    </recommendedName>
</protein>
<evidence type="ECO:0000256" key="4">
    <source>
        <dbReference type="ARBA" id="ARBA00013029"/>
    </source>
</evidence>
<dbReference type="KEGG" id="tum:CBW65_10330"/>
<dbReference type="RefSeq" id="WP_087456731.1">
    <property type="nucleotide sequence ID" value="NZ_CP021434.1"/>
</dbReference>
<name>A0A1Y0ILG9_9BACL</name>
<reference evidence="14" key="1">
    <citation type="submission" date="2017-05" db="EMBL/GenBank/DDBJ databases">
        <authorList>
            <person name="Sung H."/>
        </authorList>
    </citation>
    <scope>NUCLEOTIDE SEQUENCE [LARGE SCALE GENOMIC DNA]</scope>
    <source>
        <strain evidence="14">AR23208</strain>
    </source>
</reference>
<evidence type="ECO:0000256" key="10">
    <source>
        <dbReference type="ARBA" id="ARBA00049055"/>
    </source>
</evidence>
<evidence type="ECO:0000256" key="5">
    <source>
        <dbReference type="ARBA" id="ARBA00017956"/>
    </source>
</evidence>
<organism evidence="13 14">
    <name type="scientific">Tumebacillus avium</name>
    <dbReference type="NCBI Taxonomy" id="1903704"/>
    <lineage>
        <taxon>Bacteria</taxon>
        <taxon>Bacillati</taxon>
        <taxon>Bacillota</taxon>
        <taxon>Bacilli</taxon>
        <taxon>Bacillales</taxon>
        <taxon>Alicyclobacillaceae</taxon>
        <taxon>Tumebacillus</taxon>
    </lineage>
</organism>
<dbReference type="OrthoDB" id="9766796at2"/>
<feature type="domain" description="FAD dependent oxidoreductase" evidence="11">
    <location>
        <begin position="285"/>
        <end position="421"/>
    </location>
</feature>
<feature type="domain" description="Alpha-glycerophosphate oxidase C-terminal" evidence="12">
    <location>
        <begin position="450"/>
        <end position="571"/>
    </location>
</feature>
<evidence type="ECO:0000259" key="12">
    <source>
        <dbReference type="Pfam" id="PF16901"/>
    </source>
</evidence>
<evidence type="ECO:0000313" key="13">
    <source>
        <dbReference type="EMBL" id="ARU61352.1"/>
    </source>
</evidence>
<evidence type="ECO:0000256" key="8">
    <source>
        <dbReference type="ARBA" id="ARBA00022827"/>
    </source>
</evidence>
<dbReference type="InterPro" id="IPR006076">
    <property type="entry name" value="FAD-dep_OxRdtase"/>
</dbReference>
<dbReference type="SUPFAM" id="SSF54373">
    <property type="entry name" value="FAD-linked reductases, C-terminal domain"/>
    <property type="match status" value="1"/>
</dbReference>
<dbReference type="GO" id="GO:0004368">
    <property type="term" value="F:glycerol-3-phosphate dehydrogenase (quinone) activity"/>
    <property type="evidence" value="ECO:0007669"/>
    <property type="project" value="UniProtKB-EC"/>
</dbReference>
<comment type="catalytic activity">
    <reaction evidence="10">
        <text>a quinone + sn-glycerol 3-phosphate = dihydroxyacetone phosphate + a quinol</text>
        <dbReference type="Rhea" id="RHEA:18977"/>
        <dbReference type="ChEBI" id="CHEBI:24646"/>
        <dbReference type="ChEBI" id="CHEBI:57597"/>
        <dbReference type="ChEBI" id="CHEBI:57642"/>
        <dbReference type="ChEBI" id="CHEBI:132124"/>
        <dbReference type="EC" id="1.1.5.3"/>
    </reaction>
</comment>
<proteinExistence type="inferred from homology"/>
<dbReference type="InterPro" id="IPR036188">
    <property type="entry name" value="FAD/NAD-bd_sf"/>
</dbReference>
<feature type="domain" description="FAD dependent oxidoreductase" evidence="11">
    <location>
        <begin position="24"/>
        <end position="242"/>
    </location>
</feature>
<evidence type="ECO:0000256" key="2">
    <source>
        <dbReference type="ARBA" id="ARBA00004977"/>
    </source>
</evidence>
<dbReference type="InterPro" id="IPR000447">
    <property type="entry name" value="G3P_DH_FAD-dep"/>
</dbReference>
<comment type="pathway">
    <text evidence="2">Polyol metabolism; glycerol degradation via glycerol kinase pathway; glycerone phosphate from sn-glycerol 3-phosphate (aerobic route): step 1/1.</text>
</comment>
<gene>
    <name evidence="13" type="ORF">CBW65_10330</name>
</gene>
<dbReference type="InterPro" id="IPR031656">
    <property type="entry name" value="DAO_C"/>
</dbReference>
<dbReference type="InterPro" id="IPR038299">
    <property type="entry name" value="DAO_C_sf"/>
</dbReference>
<keyword evidence="9" id="KW-0560">Oxidoreductase</keyword>
<sequence>MTESGWMGRPRSYWVGRLRQDVFDVIIIGGGITGAGIAREASLAGLRVAVLEAADFASGTSSRSTKLIHGGLRYLAQGHVRLVREAGSERAVLRSLAPHLVEPVPFLLPIYKGMQHGKLAMSTAIWLYDRLAGVVKAERRRVLSAGQLLESHPKLTKTGLQGGVLYHEYVTDDARLTLSTLQSASEWGAVVLNDCPVKKLLTADGKLCGVVAHDLVSGQPIVVSGRTVVNAAGPWIENVLELEDLPGEKSENSAGQLAAATRQNDMLDRVSNDAILSRARNSATSRVTHSRGIHLSFDAARFPLPHALAVQTPDGRLVFLIPKGDITYIGTTDQRYDGDLAHPEVPSGEIDYLLNIANGLRPDLRLTPSDVIGIWSGVRPLVAEHNLRKGKNDTKDVSREDEIWVSPAGLITIAGGKLTAYRKMAERVLLTLREQLDHLGDWQRRDELSASLPLYGAKTIPSAHIESWWQKEVQRLTDRHALTEADASALLHRYGDRVEAVLACGSAKRLVPSVPLLEAEIPYMIQHEQANHLDDIIGRRTELGRFRGLQLRELITLVSQRMAPLLGWTEAVRRQEVERSLRECHFS</sequence>
<comment type="cofactor">
    <cofactor evidence="1">
        <name>FAD</name>
        <dbReference type="ChEBI" id="CHEBI:57692"/>
    </cofactor>
</comment>
<dbReference type="PRINTS" id="PR01001">
    <property type="entry name" value="FADG3PDH"/>
</dbReference>
<keyword evidence="7" id="KW-0319">Glycerol metabolism</keyword>
<dbReference type="EMBL" id="CP021434">
    <property type="protein sequence ID" value="ARU61352.1"/>
    <property type="molecule type" value="Genomic_DNA"/>
</dbReference>
<dbReference type="AlphaFoldDB" id="A0A1Y0ILG9"/>
<keyword evidence="8" id="KW-0274">FAD</keyword>
<dbReference type="EC" id="1.1.5.3" evidence="4"/>
<dbReference type="Proteomes" id="UP000195437">
    <property type="component" value="Chromosome"/>
</dbReference>
<evidence type="ECO:0000256" key="1">
    <source>
        <dbReference type="ARBA" id="ARBA00001974"/>
    </source>
</evidence>
<evidence type="ECO:0000313" key="14">
    <source>
        <dbReference type="Proteomes" id="UP000195437"/>
    </source>
</evidence>
<dbReference type="Gene3D" id="3.30.9.10">
    <property type="entry name" value="D-Amino Acid Oxidase, subunit A, domain 2"/>
    <property type="match status" value="2"/>
</dbReference>
<evidence type="ECO:0000256" key="3">
    <source>
        <dbReference type="ARBA" id="ARBA00007330"/>
    </source>
</evidence>
<dbReference type="PANTHER" id="PTHR11985">
    <property type="entry name" value="GLYCEROL-3-PHOSPHATE DEHYDROGENASE"/>
    <property type="match status" value="1"/>
</dbReference>
<dbReference type="GO" id="GO:0046168">
    <property type="term" value="P:glycerol-3-phosphate catabolic process"/>
    <property type="evidence" value="ECO:0007669"/>
    <property type="project" value="TreeGrafter"/>
</dbReference>
<keyword evidence="6" id="KW-0285">Flavoprotein</keyword>
<evidence type="ECO:0000259" key="11">
    <source>
        <dbReference type="Pfam" id="PF01266"/>
    </source>
</evidence>
<dbReference type="PANTHER" id="PTHR11985:SF35">
    <property type="entry name" value="ANAEROBIC GLYCEROL-3-PHOSPHATE DEHYDROGENASE SUBUNIT A"/>
    <property type="match status" value="1"/>
</dbReference>
<dbReference type="Pfam" id="PF16901">
    <property type="entry name" value="DAO_C"/>
    <property type="match status" value="1"/>
</dbReference>
<evidence type="ECO:0000256" key="9">
    <source>
        <dbReference type="ARBA" id="ARBA00023002"/>
    </source>
</evidence>
<dbReference type="GO" id="GO:0019563">
    <property type="term" value="P:glycerol catabolic process"/>
    <property type="evidence" value="ECO:0007669"/>
    <property type="project" value="UniProtKB-UniPathway"/>
</dbReference>
<evidence type="ECO:0000256" key="6">
    <source>
        <dbReference type="ARBA" id="ARBA00022630"/>
    </source>
</evidence>
<dbReference type="Gene3D" id="3.50.50.60">
    <property type="entry name" value="FAD/NAD(P)-binding domain"/>
    <property type="match status" value="2"/>
</dbReference>
<dbReference type="UniPathway" id="UPA00618">
    <property type="reaction ID" value="UER00674"/>
</dbReference>
<evidence type="ECO:0000256" key="7">
    <source>
        <dbReference type="ARBA" id="ARBA00022798"/>
    </source>
</evidence>
<keyword evidence="14" id="KW-1185">Reference proteome</keyword>